<reference evidence="1" key="2">
    <citation type="submission" date="2020-06" db="EMBL/GenBank/DDBJ databases">
        <title>Helianthus annuus Genome sequencing and assembly Release 2.</title>
        <authorList>
            <person name="Gouzy J."/>
            <person name="Langlade N."/>
            <person name="Munos S."/>
        </authorList>
    </citation>
    <scope>NUCLEOTIDE SEQUENCE</scope>
    <source>
        <tissue evidence="1">Leaves</tissue>
    </source>
</reference>
<evidence type="ECO:0000313" key="2">
    <source>
        <dbReference type="Proteomes" id="UP000215914"/>
    </source>
</evidence>
<reference evidence="1" key="1">
    <citation type="journal article" date="2017" name="Nature">
        <title>The sunflower genome provides insights into oil metabolism, flowering and Asterid evolution.</title>
        <authorList>
            <person name="Badouin H."/>
            <person name="Gouzy J."/>
            <person name="Grassa C.J."/>
            <person name="Murat F."/>
            <person name="Staton S.E."/>
            <person name="Cottret L."/>
            <person name="Lelandais-Briere C."/>
            <person name="Owens G.L."/>
            <person name="Carrere S."/>
            <person name="Mayjonade B."/>
            <person name="Legrand L."/>
            <person name="Gill N."/>
            <person name="Kane N.C."/>
            <person name="Bowers J.E."/>
            <person name="Hubner S."/>
            <person name="Bellec A."/>
            <person name="Berard A."/>
            <person name="Berges H."/>
            <person name="Blanchet N."/>
            <person name="Boniface M.C."/>
            <person name="Brunel D."/>
            <person name="Catrice O."/>
            <person name="Chaidir N."/>
            <person name="Claudel C."/>
            <person name="Donnadieu C."/>
            <person name="Faraut T."/>
            <person name="Fievet G."/>
            <person name="Helmstetter N."/>
            <person name="King M."/>
            <person name="Knapp S.J."/>
            <person name="Lai Z."/>
            <person name="Le Paslier M.C."/>
            <person name="Lippi Y."/>
            <person name="Lorenzon L."/>
            <person name="Mandel J.R."/>
            <person name="Marage G."/>
            <person name="Marchand G."/>
            <person name="Marquand E."/>
            <person name="Bret-Mestries E."/>
            <person name="Morien E."/>
            <person name="Nambeesan S."/>
            <person name="Nguyen T."/>
            <person name="Pegot-Espagnet P."/>
            <person name="Pouilly N."/>
            <person name="Raftis F."/>
            <person name="Sallet E."/>
            <person name="Schiex T."/>
            <person name="Thomas J."/>
            <person name="Vandecasteele C."/>
            <person name="Vares D."/>
            <person name="Vear F."/>
            <person name="Vautrin S."/>
            <person name="Crespi M."/>
            <person name="Mangin B."/>
            <person name="Burke J.M."/>
            <person name="Salse J."/>
            <person name="Munos S."/>
            <person name="Vincourt P."/>
            <person name="Rieseberg L.H."/>
            <person name="Langlade N.B."/>
        </authorList>
    </citation>
    <scope>NUCLEOTIDE SEQUENCE</scope>
    <source>
        <tissue evidence="1">Leaves</tissue>
    </source>
</reference>
<accession>A0A9K3I6X4</accession>
<comment type="caution">
    <text evidence="1">The sequence shown here is derived from an EMBL/GenBank/DDBJ whole genome shotgun (WGS) entry which is preliminary data.</text>
</comment>
<gene>
    <name evidence="1" type="ORF">HanXRQr2_Chr09g0396161</name>
</gene>
<dbReference type="Proteomes" id="UP000215914">
    <property type="component" value="Unassembled WGS sequence"/>
</dbReference>
<proteinExistence type="predicted"/>
<name>A0A9K3I6X4_HELAN</name>
<dbReference type="EMBL" id="MNCJ02000324">
    <property type="protein sequence ID" value="KAF5791559.1"/>
    <property type="molecule type" value="Genomic_DNA"/>
</dbReference>
<keyword evidence="2" id="KW-1185">Reference proteome</keyword>
<protein>
    <submittedName>
        <fullName evidence="1">Uncharacterized protein</fullName>
    </submittedName>
</protein>
<evidence type="ECO:0000313" key="1">
    <source>
        <dbReference type="EMBL" id="KAF5791559.1"/>
    </source>
</evidence>
<dbReference type="Gramene" id="mRNA:HanXRQr2_Chr09g0396161">
    <property type="protein sequence ID" value="mRNA:HanXRQr2_Chr09g0396161"/>
    <property type="gene ID" value="HanXRQr2_Chr09g0396161"/>
</dbReference>
<dbReference type="AlphaFoldDB" id="A0A9K3I6X4"/>
<sequence length="103" mass="11610">MEIERRELPSSDEFQRWPPMAAVGGCLVVGQLVAAQGGIEWLSRQYRGGDGFCRAWLKTVEQIGGLWCVSDQFRTKNRLSGGRTNHSVISDLFRRLTFSGKLH</sequence>
<organism evidence="1 2">
    <name type="scientific">Helianthus annuus</name>
    <name type="common">Common sunflower</name>
    <dbReference type="NCBI Taxonomy" id="4232"/>
    <lineage>
        <taxon>Eukaryota</taxon>
        <taxon>Viridiplantae</taxon>
        <taxon>Streptophyta</taxon>
        <taxon>Embryophyta</taxon>
        <taxon>Tracheophyta</taxon>
        <taxon>Spermatophyta</taxon>
        <taxon>Magnoliopsida</taxon>
        <taxon>eudicotyledons</taxon>
        <taxon>Gunneridae</taxon>
        <taxon>Pentapetalae</taxon>
        <taxon>asterids</taxon>
        <taxon>campanulids</taxon>
        <taxon>Asterales</taxon>
        <taxon>Asteraceae</taxon>
        <taxon>Asteroideae</taxon>
        <taxon>Heliantheae alliance</taxon>
        <taxon>Heliantheae</taxon>
        <taxon>Helianthus</taxon>
    </lineage>
</organism>